<proteinExistence type="predicted"/>
<keyword evidence="2" id="KW-1185">Reference proteome</keyword>
<dbReference type="Proteomes" id="UP000706926">
    <property type="component" value="Unassembled WGS sequence"/>
</dbReference>
<organism evidence="1 2">
    <name type="scientific">Paenibacillus lactis</name>
    <dbReference type="NCBI Taxonomy" id="228574"/>
    <lineage>
        <taxon>Bacteria</taxon>
        <taxon>Bacillati</taxon>
        <taxon>Bacillota</taxon>
        <taxon>Bacilli</taxon>
        <taxon>Bacillales</taxon>
        <taxon>Paenibacillaceae</taxon>
        <taxon>Paenibacillus</taxon>
    </lineage>
</organism>
<evidence type="ECO:0000313" key="1">
    <source>
        <dbReference type="EMBL" id="MBP1897065.1"/>
    </source>
</evidence>
<dbReference type="RefSeq" id="WP_210095790.1">
    <property type="nucleotide sequence ID" value="NZ_JAGGKI010000043.1"/>
</dbReference>
<keyword evidence="1" id="KW-0540">Nuclease</keyword>
<evidence type="ECO:0000313" key="2">
    <source>
        <dbReference type="Proteomes" id="UP000706926"/>
    </source>
</evidence>
<dbReference type="GeneID" id="95408032"/>
<gene>
    <name evidence="1" type="ORF">J2Z18_006210</name>
</gene>
<keyword evidence="1" id="KW-0255">Endonuclease</keyword>
<reference evidence="1 2" key="1">
    <citation type="submission" date="2021-03" db="EMBL/GenBank/DDBJ databases">
        <title>Genomic Encyclopedia of Type Strains, Phase IV (KMG-IV): sequencing the most valuable type-strain genomes for metagenomic binning, comparative biology and taxonomic classification.</title>
        <authorList>
            <person name="Goeker M."/>
        </authorList>
    </citation>
    <scope>NUCLEOTIDE SEQUENCE [LARGE SCALE GENOMIC DNA]</scope>
    <source>
        <strain evidence="1 2">DSM 15596</strain>
    </source>
</reference>
<protein>
    <submittedName>
        <fullName evidence="1">rRNA maturation endonuclease Nob1</fullName>
    </submittedName>
</protein>
<dbReference type="EMBL" id="JAGGKI010000043">
    <property type="protein sequence ID" value="MBP1897065.1"/>
    <property type="molecule type" value="Genomic_DNA"/>
</dbReference>
<accession>A0ABS4FLJ0</accession>
<name>A0ABS4FLJ0_9BACL</name>
<keyword evidence="1" id="KW-0378">Hydrolase</keyword>
<comment type="caution">
    <text evidence="1">The sequence shown here is derived from an EMBL/GenBank/DDBJ whole genome shotgun (WGS) entry which is preliminary data.</text>
</comment>
<dbReference type="GO" id="GO:0004519">
    <property type="term" value="F:endonuclease activity"/>
    <property type="evidence" value="ECO:0007669"/>
    <property type="project" value="UniProtKB-KW"/>
</dbReference>
<sequence>MFDERSQIRRALDAAGYLYDEPTPEALRECFADYVDAGVWGNLSLEDIDSLSIADMSNAIIRIRW</sequence>